<feature type="compositionally biased region" description="Acidic residues" evidence="4">
    <location>
        <begin position="591"/>
        <end position="601"/>
    </location>
</feature>
<dbReference type="Proteomes" id="UP000824219">
    <property type="component" value="Linkage Group LG12"/>
</dbReference>
<dbReference type="Gene3D" id="3.30.70.960">
    <property type="entry name" value="SEA domain"/>
    <property type="match status" value="2"/>
</dbReference>
<dbReference type="InterPro" id="IPR000082">
    <property type="entry name" value="SEA_dom"/>
</dbReference>
<keyword evidence="3" id="KW-0539">Nucleus</keyword>
<feature type="compositionally biased region" description="Basic residues" evidence="4">
    <location>
        <begin position="504"/>
        <end position="518"/>
    </location>
</feature>
<evidence type="ECO:0000256" key="5">
    <source>
        <dbReference type="SAM" id="SignalP"/>
    </source>
</evidence>
<feature type="signal peptide" evidence="5">
    <location>
        <begin position="1"/>
        <end position="21"/>
    </location>
</feature>
<name>A0A9D3SNJ8_9TELE</name>
<evidence type="ECO:0000256" key="2">
    <source>
        <dbReference type="ARBA" id="ARBA00008352"/>
    </source>
</evidence>
<dbReference type="PANTHER" id="PTHR15367">
    <property type="entry name" value="DNA-DIRECTED RNA POLYMERASE III"/>
    <property type="match status" value="1"/>
</dbReference>
<reference evidence="7 8" key="1">
    <citation type="submission" date="2021-06" db="EMBL/GenBank/DDBJ databases">
        <title>Chromosome-level genome assembly of the red-tail catfish (Hemibagrus wyckioides).</title>
        <authorList>
            <person name="Shao F."/>
        </authorList>
    </citation>
    <scope>NUCLEOTIDE SEQUENCE [LARGE SCALE GENOMIC DNA]</scope>
    <source>
        <strain evidence="7">EC202008001</strain>
        <tissue evidence="7">Blood</tissue>
    </source>
</reference>
<evidence type="ECO:0000256" key="1">
    <source>
        <dbReference type="ARBA" id="ARBA00004123"/>
    </source>
</evidence>
<gene>
    <name evidence="7" type="ORF">KOW79_010818</name>
</gene>
<accession>A0A9D3SNJ8</accession>
<protein>
    <recommendedName>
        <fullName evidence="6">SEA domain-containing protein</fullName>
    </recommendedName>
</protein>
<feature type="compositionally biased region" description="Basic and acidic residues" evidence="4">
    <location>
        <begin position="526"/>
        <end position="539"/>
    </location>
</feature>
<comment type="similarity">
    <text evidence="2">Belongs to the eukaryotic RPC7 RNA polymerase subunit family.</text>
</comment>
<evidence type="ECO:0000259" key="6">
    <source>
        <dbReference type="PROSITE" id="PS50024"/>
    </source>
</evidence>
<keyword evidence="5" id="KW-0732">Signal</keyword>
<organism evidence="7 8">
    <name type="scientific">Hemibagrus wyckioides</name>
    <dbReference type="NCBI Taxonomy" id="337641"/>
    <lineage>
        <taxon>Eukaryota</taxon>
        <taxon>Metazoa</taxon>
        <taxon>Chordata</taxon>
        <taxon>Craniata</taxon>
        <taxon>Vertebrata</taxon>
        <taxon>Euteleostomi</taxon>
        <taxon>Actinopterygii</taxon>
        <taxon>Neopterygii</taxon>
        <taxon>Teleostei</taxon>
        <taxon>Ostariophysi</taxon>
        <taxon>Siluriformes</taxon>
        <taxon>Bagridae</taxon>
        <taxon>Hemibagrus</taxon>
    </lineage>
</organism>
<feature type="compositionally biased region" description="Acidic residues" evidence="4">
    <location>
        <begin position="555"/>
        <end position="576"/>
    </location>
</feature>
<dbReference type="InterPro" id="IPR036364">
    <property type="entry name" value="SEA_dom_sf"/>
</dbReference>
<dbReference type="GO" id="GO:0005666">
    <property type="term" value="C:RNA polymerase III complex"/>
    <property type="evidence" value="ECO:0007669"/>
    <property type="project" value="TreeGrafter"/>
</dbReference>
<feature type="chain" id="PRO_5039358345" description="SEA domain-containing protein" evidence="5">
    <location>
        <begin position="22"/>
        <end position="601"/>
    </location>
</feature>
<dbReference type="Pfam" id="PF11705">
    <property type="entry name" value="RNA_pol_3_Rpc31"/>
    <property type="match status" value="1"/>
</dbReference>
<evidence type="ECO:0000313" key="7">
    <source>
        <dbReference type="EMBL" id="KAG7325893.1"/>
    </source>
</evidence>
<evidence type="ECO:0000313" key="8">
    <source>
        <dbReference type="Proteomes" id="UP000824219"/>
    </source>
</evidence>
<sequence>MRYSWTALCVVVLAMSGASLGESGKNKEAPIPLFKCELTFGITNQIYNDSLLNTVSADYQILSSKVSGALYSIYGCVTCDTHKFYRGVSAMTFSNQAGSVLVKATLTFQANKTNADVIKSLFTKAIKGSNEIDGLKLKPKFPEGSAEGASLVPLKAANSDPWFTFVLTMDITNRIFDNSLLNPESLDYNITFEEVNNANISPPYPTSSFSGFLPDGGLRDTVRLGGSLHRRVRDVRSFYIAAHYNTDNKILSLAAGSAEGASLEMLKTTKSDQLFTYDFTMDITNRIFNASLLNPKSQDYKIMKEEVSSVLYSVYGCPSCDTNSFYQGVTAMSFSNKDGSVLVVVTVAFKSSQTNTVVLKELFKNALADGNEINGLKINPKIPIDTMSGRGRGRSLFTFNVDSLGFGRGEALPSSAQAPSPLYPPMQFRPVPLQTGEEVDYMLALKQEFRASSKNLPFHIQPAAPKKDVARYSDKYQNGEPKHSEWTPDWTRLPKELCIKVQKSRKPKTKPLVKRKTKPAAAGKELIQKLENLEKKEDENQSEEEDEEKKKKTGEEEEEPDDAEEYDEEELEEETDYIMSYFDNGEGFGGDSDDNMDEATY</sequence>
<evidence type="ECO:0000256" key="3">
    <source>
        <dbReference type="ARBA" id="ARBA00023242"/>
    </source>
</evidence>
<dbReference type="GO" id="GO:0006383">
    <property type="term" value="P:transcription by RNA polymerase III"/>
    <property type="evidence" value="ECO:0007669"/>
    <property type="project" value="InterPro"/>
</dbReference>
<comment type="caution">
    <text evidence="7">The sequence shown here is derived from an EMBL/GenBank/DDBJ whole genome shotgun (WGS) entry which is preliminary data.</text>
</comment>
<dbReference type="AlphaFoldDB" id="A0A9D3SNJ8"/>
<dbReference type="PANTHER" id="PTHR15367:SF4">
    <property type="entry name" value="DNA-DIRECTED RNA POLYMERASE III SUBUNIT RPC7-LIKE"/>
    <property type="match status" value="1"/>
</dbReference>
<feature type="region of interest" description="Disordered" evidence="4">
    <location>
        <begin position="466"/>
        <end position="488"/>
    </location>
</feature>
<feature type="region of interest" description="Disordered" evidence="4">
    <location>
        <begin position="504"/>
        <end position="601"/>
    </location>
</feature>
<dbReference type="InterPro" id="IPR024661">
    <property type="entry name" value="RNA_pol_III_Rpc31"/>
</dbReference>
<dbReference type="Pfam" id="PF01390">
    <property type="entry name" value="SEA"/>
    <property type="match status" value="2"/>
</dbReference>
<dbReference type="OrthoDB" id="5377312at2759"/>
<proteinExistence type="inferred from homology"/>
<dbReference type="PROSITE" id="PS50024">
    <property type="entry name" value="SEA"/>
    <property type="match status" value="2"/>
</dbReference>
<feature type="domain" description="SEA" evidence="6">
    <location>
        <begin position="32"/>
        <end position="142"/>
    </location>
</feature>
<dbReference type="SUPFAM" id="SSF82671">
    <property type="entry name" value="SEA domain"/>
    <property type="match status" value="2"/>
</dbReference>
<dbReference type="EMBL" id="JAHKSW010000012">
    <property type="protein sequence ID" value="KAG7325893.1"/>
    <property type="molecule type" value="Genomic_DNA"/>
</dbReference>
<feature type="domain" description="SEA" evidence="6">
    <location>
        <begin position="273"/>
        <end position="383"/>
    </location>
</feature>
<evidence type="ECO:0000256" key="4">
    <source>
        <dbReference type="SAM" id="MobiDB-lite"/>
    </source>
</evidence>
<comment type="subcellular location">
    <subcellularLocation>
        <location evidence="1">Nucleus</location>
    </subcellularLocation>
</comment>
<keyword evidence="8" id="KW-1185">Reference proteome</keyword>